<evidence type="ECO:0000256" key="1">
    <source>
        <dbReference type="ARBA" id="ARBA00022741"/>
    </source>
</evidence>
<dbReference type="EMBL" id="JAGGJQ010000001">
    <property type="protein sequence ID" value="MBP1838731.1"/>
    <property type="molecule type" value="Genomic_DNA"/>
</dbReference>
<dbReference type="SUPFAM" id="SSF52540">
    <property type="entry name" value="P-loop containing nucleoside triphosphate hydrolases"/>
    <property type="match status" value="1"/>
</dbReference>
<evidence type="ECO:0000259" key="11">
    <source>
        <dbReference type="PROSITE" id="PS51217"/>
    </source>
</evidence>
<dbReference type="Pfam" id="PF13361">
    <property type="entry name" value="UvrD_C"/>
    <property type="match status" value="2"/>
</dbReference>
<dbReference type="GO" id="GO:0003677">
    <property type="term" value="F:DNA binding"/>
    <property type="evidence" value="ECO:0007669"/>
    <property type="project" value="InterPro"/>
</dbReference>
<dbReference type="AlphaFoldDB" id="A0A9X0YKR6"/>
<evidence type="ECO:0000259" key="10">
    <source>
        <dbReference type="PROSITE" id="PS51198"/>
    </source>
</evidence>
<reference evidence="12" key="1">
    <citation type="submission" date="2021-03" db="EMBL/GenBank/DDBJ databases">
        <title>Genomic Encyclopedia of Type Strains, Phase IV (KMG-IV): sequencing the most valuable type-strain genomes for metagenomic binning, comparative biology and taxonomic classification.</title>
        <authorList>
            <person name="Goeker M."/>
        </authorList>
    </citation>
    <scope>NUCLEOTIDE SEQUENCE</scope>
    <source>
        <strain evidence="12">DSM 15523</strain>
        <strain evidence="13 15">DSM 16476</strain>
    </source>
</reference>
<feature type="domain" description="UvrD-like helicase C-terminal" evidence="11">
    <location>
        <begin position="489"/>
        <end position="738"/>
    </location>
</feature>
<name>A0A9X0YKR6_9FLAO</name>
<evidence type="ECO:0000313" key="14">
    <source>
        <dbReference type="Proteomes" id="UP001138672"/>
    </source>
</evidence>
<evidence type="ECO:0000313" key="13">
    <source>
        <dbReference type="EMBL" id="MDQ0335231.1"/>
    </source>
</evidence>
<keyword evidence="2 9" id="KW-0378">Hydrolase</keyword>
<dbReference type="PROSITE" id="PS51198">
    <property type="entry name" value="UVRD_HELICASE_ATP_BIND"/>
    <property type="match status" value="1"/>
</dbReference>
<sequence>MEPSTTFSIYDASAGSGKTFTLVKAYLTILFKSKSHFQFKNILAITFTNKAVFEMKERIIKMLKTFSDEAVLEDGNDMFDALCQELKLEPEALHNKSKLLLHTIIHNYAAFEISTIDGFTHRIIRTFAHDLKLPLNFEVDLDSESLLNKAVDRLIAKAGTNKEITDVLVQFALEKADDDKSWNIALDLYKIAKLLINENDIPYLNALKEKNVSDFNTLKKQIKKDVQASETVIKELASEVLELLKTNGIEFADFSGKYAPKYFEKLSEGDFNVSFNTAWQTKIESHPLYPARVKKNAGLAGTIDSLQPKIATYFYKTKALIFSLKFRKTISKNITQLSVLNAINQELIALKAEENKMLISEFNTLISNEIALQPTPFIYERLGEKFNHYFIDEFQDTSTMQWQNLIPLISEAIDAHDIEKDPGSLMLVGDAKQAIYRWRGGKAEQFIELSDPDISYNPFNTPKTLETLDSNYRSFQEVIRFNNSFFDYLSGMAFSHETYGKLYKRASQNLKNPNEGYVNLTFLDLKDEDGDQLYAEQIHNSIETCITNGFRLKDICILVRKTKNAVSTANYLSQKEIPIISSELLLIKQAPEVLFITHVATLLFQPKNAEIKAEILYFLADKYQIEDKHAFLANHIGLENDALFDSFKQFEIYANAKALIQLPLFDMFETLVRVFNLVNYSDAYIQYFLDVVLEFTQKKNSDIFGFLEYFEAKIDKLSIVSPEGQDAVQIMTIHKSKGLEFPVVIFPFADLDIYKEIEPKEWFPINEEEFNGFPFTLLDYNKSNFEEFGEAGATISKRHQSELELDNLNLLYVALTRPVQQLYIISSLAFDAKQHVNTKKYSGLFIDYLMQHQLWQSNTYTYQFGDPKKVLEIENTQKKSDKPEQLNLEFISTAKKDHDIKIIANSGYLWDTKQQDAIEKGNLVHNLMAKIKTNADVDEVLKEAEHYGLISNNQLEELQNTILHIIEHPELQLYFTSENTIYTERDIIKKDGKILRPDRLVITPEHEVIIIDYKTGTELEIHKQQLQRYQDYVEAMDLKVVKKILIYINENIQITYA</sequence>
<gene>
    <name evidence="12" type="ORF">J2Z56_000627</name>
    <name evidence="13" type="ORF">J2Z57_001677</name>
</gene>
<dbReference type="EC" id="5.6.2.4" evidence="7"/>
<dbReference type="OrthoDB" id="9810135at2"/>
<feature type="domain" description="UvrD-like helicase ATP-binding" evidence="10">
    <location>
        <begin position="1"/>
        <end position="475"/>
    </location>
</feature>
<evidence type="ECO:0000256" key="6">
    <source>
        <dbReference type="ARBA" id="ARBA00034617"/>
    </source>
</evidence>
<keyword evidence="15" id="KW-1185">Reference proteome</keyword>
<dbReference type="InterPro" id="IPR000212">
    <property type="entry name" value="DNA_helicase_UvrD/REP"/>
</dbReference>
<dbReference type="PANTHER" id="PTHR11070:SF67">
    <property type="entry name" value="DNA 3'-5' HELICASE"/>
    <property type="match status" value="1"/>
</dbReference>
<keyword evidence="3 9" id="KW-0347">Helicase</keyword>
<evidence type="ECO:0000256" key="8">
    <source>
        <dbReference type="ARBA" id="ARBA00048988"/>
    </source>
</evidence>
<dbReference type="Proteomes" id="UP001138672">
    <property type="component" value="Unassembled WGS sequence"/>
</dbReference>
<evidence type="ECO:0000313" key="15">
    <source>
        <dbReference type="Proteomes" id="UP001231587"/>
    </source>
</evidence>
<dbReference type="Gene3D" id="3.40.50.300">
    <property type="entry name" value="P-loop containing nucleotide triphosphate hydrolases"/>
    <property type="match status" value="3"/>
</dbReference>
<evidence type="ECO:0000256" key="3">
    <source>
        <dbReference type="ARBA" id="ARBA00022806"/>
    </source>
</evidence>
<dbReference type="InterPro" id="IPR038726">
    <property type="entry name" value="PDDEXK_AddAB-type"/>
</dbReference>
<protein>
    <recommendedName>
        <fullName evidence="7">DNA 3'-5' helicase</fullName>
        <ecNumber evidence="7">5.6.2.4</ecNumber>
    </recommendedName>
</protein>
<evidence type="ECO:0000313" key="12">
    <source>
        <dbReference type="EMBL" id="MBP1838731.1"/>
    </source>
</evidence>
<feature type="binding site" evidence="9">
    <location>
        <begin position="12"/>
        <end position="19"/>
    </location>
    <ligand>
        <name>ATP</name>
        <dbReference type="ChEBI" id="CHEBI:30616"/>
    </ligand>
</feature>
<keyword evidence="4 9" id="KW-0067">ATP-binding</keyword>
<evidence type="ECO:0000256" key="9">
    <source>
        <dbReference type="PROSITE-ProRule" id="PRU00560"/>
    </source>
</evidence>
<dbReference type="GO" id="GO:0005524">
    <property type="term" value="F:ATP binding"/>
    <property type="evidence" value="ECO:0007669"/>
    <property type="project" value="UniProtKB-UniRule"/>
</dbReference>
<dbReference type="GO" id="GO:0000725">
    <property type="term" value="P:recombinational repair"/>
    <property type="evidence" value="ECO:0007669"/>
    <property type="project" value="TreeGrafter"/>
</dbReference>
<evidence type="ECO:0000256" key="5">
    <source>
        <dbReference type="ARBA" id="ARBA00023235"/>
    </source>
</evidence>
<dbReference type="InterPro" id="IPR014017">
    <property type="entry name" value="DNA_helicase_UvrD-like_C"/>
</dbReference>
<dbReference type="InterPro" id="IPR027417">
    <property type="entry name" value="P-loop_NTPase"/>
</dbReference>
<dbReference type="GO" id="GO:0005829">
    <property type="term" value="C:cytosol"/>
    <property type="evidence" value="ECO:0007669"/>
    <property type="project" value="TreeGrafter"/>
</dbReference>
<evidence type="ECO:0000256" key="4">
    <source>
        <dbReference type="ARBA" id="ARBA00022840"/>
    </source>
</evidence>
<dbReference type="PANTHER" id="PTHR11070">
    <property type="entry name" value="UVRD / RECB / PCRA DNA HELICASE FAMILY MEMBER"/>
    <property type="match status" value="1"/>
</dbReference>
<dbReference type="RefSeq" id="WP_057778996.1">
    <property type="nucleotide sequence ID" value="NZ_JAGGJQ010000001.1"/>
</dbReference>
<comment type="catalytic activity">
    <reaction evidence="8">
        <text>ATP + H2O = ADP + phosphate + H(+)</text>
        <dbReference type="Rhea" id="RHEA:13065"/>
        <dbReference type="ChEBI" id="CHEBI:15377"/>
        <dbReference type="ChEBI" id="CHEBI:15378"/>
        <dbReference type="ChEBI" id="CHEBI:30616"/>
        <dbReference type="ChEBI" id="CHEBI:43474"/>
        <dbReference type="ChEBI" id="CHEBI:456216"/>
        <dbReference type="EC" id="5.6.2.4"/>
    </reaction>
</comment>
<dbReference type="Pfam" id="PF00580">
    <property type="entry name" value="UvrD-helicase"/>
    <property type="match status" value="1"/>
</dbReference>
<organism evidence="12 14">
    <name type="scientific">Formosa algae</name>
    <dbReference type="NCBI Taxonomy" id="225843"/>
    <lineage>
        <taxon>Bacteria</taxon>
        <taxon>Pseudomonadati</taxon>
        <taxon>Bacteroidota</taxon>
        <taxon>Flavobacteriia</taxon>
        <taxon>Flavobacteriales</taxon>
        <taxon>Flavobacteriaceae</taxon>
        <taxon>Formosa</taxon>
    </lineage>
</organism>
<comment type="caution">
    <text evidence="12">The sequence shown here is derived from an EMBL/GenBank/DDBJ whole genome shotgun (WGS) entry which is preliminary data.</text>
</comment>
<keyword evidence="5" id="KW-0413">Isomerase</keyword>
<proteinExistence type="predicted"/>
<evidence type="ECO:0000256" key="7">
    <source>
        <dbReference type="ARBA" id="ARBA00034808"/>
    </source>
</evidence>
<comment type="catalytic activity">
    <reaction evidence="6">
        <text>Couples ATP hydrolysis with the unwinding of duplex DNA by translocating in the 3'-5' direction.</text>
        <dbReference type="EC" id="5.6.2.4"/>
    </reaction>
</comment>
<dbReference type="Pfam" id="PF12705">
    <property type="entry name" value="PDDEXK_1"/>
    <property type="match status" value="1"/>
</dbReference>
<dbReference type="Gene3D" id="1.10.3170.10">
    <property type="entry name" value="Recbcd, chain B, domain 2"/>
    <property type="match status" value="1"/>
</dbReference>
<dbReference type="GO" id="GO:0016787">
    <property type="term" value="F:hydrolase activity"/>
    <property type="evidence" value="ECO:0007669"/>
    <property type="project" value="UniProtKB-UniRule"/>
</dbReference>
<evidence type="ECO:0000256" key="2">
    <source>
        <dbReference type="ARBA" id="ARBA00022801"/>
    </source>
</evidence>
<dbReference type="Proteomes" id="UP001231587">
    <property type="component" value="Unassembled WGS sequence"/>
</dbReference>
<dbReference type="GO" id="GO:0043138">
    <property type="term" value="F:3'-5' DNA helicase activity"/>
    <property type="evidence" value="ECO:0007669"/>
    <property type="project" value="UniProtKB-EC"/>
</dbReference>
<dbReference type="InterPro" id="IPR014016">
    <property type="entry name" value="UvrD-like_ATP-bd"/>
</dbReference>
<dbReference type="PROSITE" id="PS51217">
    <property type="entry name" value="UVRD_HELICASE_CTER"/>
    <property type="match status" value="1"/>
</dbReference>
<dbReference type="EMBL" id="JAUSUU010000004">
    <property type="protein sequence ID" value="MDQ0335231.1"/>
    <property type="molecule type" value="Genomic_DNA"/>
</dbReference>
<accession>A0A9X0YKR6</accession>
<keyword evidence="1 9" id="KW-0547">Nucleotide-binding</keyword>